<dbReference type="Gene3D" id="1.25.40.20">
    <property type="entry name" value="Ankyrin repeat-containing domain"/>
    <property type="match status" value="1"/>
</dbReference>
<dbReference type="InterPro" id="IPR019748">
    <property type="entry name" value="FERM_central"/>
</dbReference>
<dbReference type="GO" id="GO:0005886">
    <property type="term" value="C:plasma membrane"/>
    <property type="evidence" value="ECO:0007669"/>
    <property type="project" value="TreeGrafter"/>
</dbReference>
<dbReference type="Gene3D" id="3.30.70.2240">
    <property type="entry name" value="KRIT, N-terminal Nudix domain, NPxY motif-rich region"/>
    <property type="match status" value="1"/>
</dbReference>
<organism evidence="2">
    <name type="scientific">Magallana gigas</name>
    <name type="common">Pacific oyster</name>
    <name type="synonym">Crassostrea gigas</name>
    <dbReference type="NCBI Taxonomy" id="29159"/>
    <lineage>
        <taxon>Eukaryota</taxon>
        <taxon>Metazoa</taxon>
        <taxon>Spiralia</taxon>
        <taxon>Lophotrochozoa</taxon>
        <taxon>Mollusca</taxon>
        <taxon>Bivalvia</taxon>
        <taxon>Autobranchia</taxon>
        <taxon>Pteriomorphia</taxon>
        <taxon>Ostreida</taxon>
        <taxon>Ostreoidea</taxon>
        <taxon>Ostreidae</taxon>
        <taxon>Magallana</taxon>
    </lineage>
</organism>
<dbReference type="InterPro" id="IPR043058">
    <property type="entry name" value="NUDIX_sf"/>
</dbReference>
<dbReference type="InterPro" id="IPR000299">
    <property type="entry name" value="FERM_domain"/>
</dbReference>
<dbReference type="InParanoid" id="K1Q269"/>
<dbReference type="Gene3D" id="1.20.80.10">
    <property type="match status" value="1"/>
</dbReference>
<dbReference type="InterPro" id="IPR057096">
    <property type="entry name" value="KRIT1_FRMD8_FERM_C"/>
</dbReference>
<dbReference type="InterPro" id="IPR032022">
    <property type="entry name" value="NUDIX"/>
</dbReference>
<dbReference type="SUPFAM" id="SSF48403">
    <property type="entry name" value="Ankyrin repeat"/>
    <property type="match status" value="1"/>
</dbReference>
<dbReference type="GO" id="GO:2000114">
    <property type="term" value="P:regulation of establishment of cell polarity"/>
    <property type="evidence" value="ECO:0007669"/>
    <property type="project" value="TreeGrafter"/>
</dbReference>
<dbReference type="InterPro" id="IPR051594">
    <property type="entry name" value="KRIT1/FRMD8"/>
</dbReference>
<dbReference type="PANTHER" id="PTHR13283">
    <property type="entry name" value="KREV INTERACTION TRAPPED 1-RELATED"/>
    <property type="match status" value="1"/>
</dbReference>
<dbReference type="Pfam" id="PF00373">
    <property type="entry name" value="FERM_M"/>
    <property type="match status" value="1"/>
</dbReference>
<proteinExistence type="predicted"/>
<dbReference type="Pfam" id="PF24522">
    <property type="entry name" value="KRIT1_FRMD8_FERM_C"/>
    <property type="match status" value="1"/>
</dbReference>
<dbReference type="SUPFAM" id="SSF47031">
    <property type="entry name" value="Second domain of FERM"/>
    <property type="match status" value="1"/>
</dbReference>
<dbReference type="Gene3D" id="2.30.29.30">
    <property type="entry name" value="Pleckstrin-homology domain (PH domain)/Phosphotyrosine-binding domain (PTB)"/>
    <property type="match status" value="1"/>
</dbReference>
<protein>
    <submittedName>
        <fullName evidence="2">Krev interaction trapped protein 1</fullName>
    </submittedName>
</protein>
<sequence length="575" mass="65670">MFAEKSPDYPGFFSLDYVIDTLNNDTVAYPPPTRTFVSQLESWLREKHAMPGAINILFSRRADYRVKLSVNNPAFLPSQFEHAHESSGMVIDSTPDEIRHTAREALTRMLEIEKCEKVVLNPLFGSSFPCKPKVVRAEVNMYWGMGVPDYNIPVWPESHRNSSTGGSYDSKGNLEAVRILLEYGCNPNALNDLGQSPLHIAAKEGHWTVVQELINKPEITETLVSVNSNLTMDRSLWYSVEPELLDKQKRTPLSLCEQDPRSPKHQKAANLIISAIKKTAFNLPIKPYADYFTIWICSKSLELQLKLEHKPVEHMNNWRRRIVSMLTGATDTSKENPTLKWRRNAKVGVVSEEREVTHPLAIRTLFYEAKHNYVNGLYPCKDHDVHTFASILILLEQKGKYDPASAKSFLHPHKNMSSLVPAPILKAKGQHLSSTIMKRYKEYCGGLQDDLKFQNQPEQFLQGKFLEFCRKLTVYGSAFFTGSLQPNSKSSILCHIGVNDVMLYSFLYSDIRWSHPEAQPSFLEIYTVNDNSDPRQVKIKSRQAGLIEHLMQKLKDLHQYDDRQVNLVFGTSGRR</sequence>
<feature type="domain" description="FERM" evidence="1">
    <location>
        <begin position="249"/>
        <end position="575"/>
    </location>
</feature>
<dbReference type="InterPro" id="IPR014352">
    <property type="entry name" value="FERM/acyl-CoA-bd_prot_sf"/>
</dbReference>
<evidence type="ECO:0000313" key="2">
    <source>
        <dbReference type="EMBL" id="EKC28018.1"/>
    </source>
</evidence>
<dbReference type="Gene3D" id="3.10.20.90">
    <property type="entry name" value="Phosphatidylinositol 3-kinase Catalytic Subunit, Chain A, domain 1"/>
    <property type="match status" value="1"/>
</dbReference>
<dbReference type="Pfam" id="PF16705">
    <property type="entry name" value="NUDIX_5"/>
    <property type="match status" value="1"/>
</dbReference>
<reference evidence="2" key="1">
    <citation type="journal article" date="2012" name="Nature">
        <title>The oyster genome reveals stress adaptation and complexity of shell formation.</title>
        <authorList>
            <person name="Zhang G."/>
            <person name="Fang X."/>
            <person name="Guo X."/>
            <person name="Li L."/>
            <person name="Luo R."/>
            <person name="Xu F."/>
            <person name="Yang P."/>
            <person name="Zhang L."/>
            <person name="Wang X."/>
            <person name="Qi H."/>
            <person name="Xiong Z."/>
            <person name="Que H."/>
            <person name="Xie Y."/>
            <person name="Holland P.W."/>
            <person name="Paps J."/>
            <person name="Zhu Y."/>
            <person name="Wu F."/>
            <person name="Chen Y."/>
            <person name="Wang J."/>
            <person name="Peng C."/>
            <person name="Meng J."/>
            <person name="Yang L."/>
            <person name="Liu J."/>
            <person name="Wen B."/>
            <person name="Zhang N."/>
            <person name="Huang Z."/>
            <person name="Zhu Q."/>
            <person name="Feng Y."/>
            <person name="Mount A."/>
            <person name="Hedgecock D."/>
            <person name="Xu Z."/>
            <person name="Liu Y."/>
            <person name="Domazet-Loso T."/>
            <person name="Du Y."/>
            <person name="Sun X."/>
            <person name="Zhang S."/>
            <person name="Liu B."/>
            <person name="Cheng P."/>
            <person name="Jiang X."/>
            <person name="Li J."/>
            <person name="Fan D."/>
            <person name="Wang W."/>
            <person name="Fu W."/>
            <person name="Wang T."/>
            <person name="Wang B."/>
            <person name="Zhang J."/>
            <person name="Peng Z."/>
            <person name="Li Y."/>
            <person name="Li N."/>
            <person name="Wang J."/>
            <person name="Chen M."/>
            <person name="He Y."/>
            <person name="Tan F."/>
            <person name="Song X."/>
            <person name="Zheng Q."/>
            <person name="Huang R."/>
            <person name="Yang H."/>
            <person name="Du X."/>
            <person name="Chen L."/>
            <person name="Yang M."/>
            <person name="Gaffney P.M."/>
            <person name="Wang S."/>
            <person name="Luo L."/>
            <person name="She Z."/>
            <person name="Ming Y."/>
            <person name="Huang W."/>
            <person name="Zhang S."/>
            <person name="Huang B."/>
            <person name="Zhang Y."/>
            <person name="Qu T."/>
            <person name="Ni P."/>
            <person name="Miao G."/>
            <person name="Wang J."/>
            <person name="Wang Q."/>
            <person name="Steinberg C.E."/>
            <person name="Wang H."/>
            <person name="Li N."/>
            <person name="Qian L."/>
            <person name="Zhang G."/>
            <person name="Li Y."/>
            <person name="Yang H."/>
            <person name="Liu X."/>
            <person name="Wang J."/>
            <person name="Yin Y."/>
            <person name="Wang J."/>
        </authorList>
    </citation>
    <scope>NUCLEOTIDE SEQUENCE [LARGE SCALE GENOMIC DNA]</scope>
    <source>
        <strain evidence="2">05x7-T-G4-1.051#20</strain>
    </source>
</reference>
<dbReference type="PROSITE" id="PS50057">
    <property type="entry name" value="FERM_3"/>
    <property type="match status" value="1"/>
</dbReference>
<dbReference type="HOGENOM" id="CLU_474304_0_0_1"/>
<evidence type="ECO:0000259" key="1">
    <source>
        <dbReference type="PROSITE" id="PS50057"/>
    </source>
</evidence>
<dbReference type="PROSITE" id="PS50297">
    <property type="entry name" value="ANK_REP_REGION"/>
    <property type="match status" value="1"/>
</dbReference>
<dbReference type="PANTHER" id="PTHR13283:SF11">
    <property type="entry name" value="KREV INTERACTION TRAPPED PROTEIN 1"/>
    <property type="match status" value="1"/>
</dbReference>
<accession>K1Q269</accession>
<dbReference type="SMART" id="SM00248">
    <property type="entry name" value="ANK"/>
    <property type="match status" value="2"/>
</dbReference>
<dbReference type="InterPro" id="IPR036770">
    <property type="entry name" value="Ankyrin_rpt-contain_sf"/>
</dbReference>
<dbReference type="Pfam" id="PF12796">
    <property type="entry name" value="Ank_2"/>
    <property type="match status" value="1"/>
</dbReference>
<dbReference type="InterPro" id="IPR011993">
    <property type="entry name" value="PH-like_dom_sf"/>
</dbReference>
<dbReference type="EMBL" id="JH818890">
    <property type="protein sequence ID" value="EKC28018.1"/>
    <property type="molecule type" value="Genomic_DNA"/>
</dbReference>
<dbReference type="AlphaFoldDB" id="K1Q269"/>
<dbReference type="GO" id="GO:0045454">
    <property type="term" value="P:cell redox homeostasis"/>
    <property type="evidence" value="ECO:0007669"/>
    <property type="project" value="TreeGrafter"/>
</dbReference>
<dbReference type="InterPro" id="IPR035963">
    <property type="entry name" value="FERM_2"/>
</dbReference>
<gene>
    <name evidence="2" type="ORF">CGI_10008064</name>
</gene>
<name>K1Q269_MAGGI</name>
<dbReference type="PROSITE" id="PS50088">
    <property type="entry name" value="ANK_REPEAT"/>
    <property type="match status" value="1"/>
</dbReference>
<dbReference type="InterPro" id="IPR002110">
    <property type="entry name" value="Ankyrin_rpt"/>
</dbReference>